<accession>A0A0D8I9P9</accession>
<keyword evidence="6" id="KW-0472">Membrane</keyword>
<dbReference type="InterPro" id="IPR050586">
    <property type="entry name" value="CPA3_Na-H_Antiporter_D"/>
</dbReference>
<gene>
    <name evidence="9" type="primary">mrpD</name>
    <name evidence="9" type="ORF">CACET_c29680</name>
</gene>
<evidence type="ECO:0000256" key="3">
    <source>
        <dbReference type="ARBA" id="ARBA00022475"/>
    </source>
</evidence>
<dbReference type="STRING" id="84022.CACET_c29680"/>
<evidence type="ECO:0000313" key="9">
    <source>
        <dbReference type="EMBL" id="AKL96412.1"/>
    </source>
</evidence>
<keyword evidence="10" id="KW-1185">Reference proteome</keyword>
<dbReference type="PANTHER" id="PTHR42703:SF1">
    <property type="entry name" value="NA(+)_H(+) ANTIPORTER SUBUNIT D1"/>
    <property type="match status" value="1"/>
</dbReference>
<comment type="subcellular location">
    <subcellularLocation>
        <location evidence="1">Cell membrane</location>
        <topology evidence="1">Multi-pass membrane protein</topology>
    </subcellularLocation>
    <subcellularLocation>
        <location evidence="7">Membrane</location>
        <topology evidence="7">Multi-pass membrane protein</topology>
    </subcellularLocation>
</comment>
<protein>
    <submittedName>
        <fullName evidence="9">Multisubunit sodium/proton antiporter, MrpD subunit</fullName>
    </submittedName>
</protein>
<keyword evidence="5" id="KW-1133">Transmembrane helix</keyword>
<dbReference type="Proteomes" id="UP000035704">
    <property type="component" value="Chromosome"/>
</dbReference>
<dbReference type="RefSeq" id="WP_044824937.1">
    <property type="nucleotide sequence ID" value="NZ_CP009687.1"/>
</dbReference>
<dbReference type="KEGG" id="cace:CACET_c29680"/>
<proteinExistence type="inferred from homology"/>
<name>A0A0D8I9P9_9CLOT</name>
<evidence type="ECO:0000256" key="4">
    <source>
        <dbReference type="ARBA" id="ARBA00022692"/>
    </source>
</evidence>
<organism evidence="9 10">
    <name type="scientific">Clostridium aceticum</name>
    <dbReference type="NCBI Taxonomy" id="84022"/>
    <lineage>
        <taxon>Bacteria</taxon>
        <taxon>Bacillati</taxon>
        <taxon>Bacillota</taxon>
        <taxon>Clostridia</taxon>
        <taxon>Eubacteriales</taxon>
        <taxon>Clostridiaceae</taxon>
        <taxon>Clostridium</taxon>
    </lineage>
</organism>
<feature type="domain" description="NADH:quinone oxidoreductase/Mrp antiporter transmembrane" evidence="8">
    <location>
        <begin position="120"/>
        <end position="410"/>
    </location>
</feature>
<keyword evidence="4 7" id="KW-0812">Transmembrane</keyword>
<keyword evidence="3" id="KW-1003">Cell membrane</keyword>
<reference evidence="9 10" key="1">
    <citation type="submission" date="2014-10" db="EMBL/GenBank/DDBJ databases">
        <title>Genome sequence of Clostridium aceticum DSM 1496.</title>
        <authorList>
            <person name="Poehlein A."/>
            <person name="Schiel-Bengelsdorf B."/>
            <person name="Gottschalk G."/>
            <person name="Duerre P."/>
            <person name="Daniel R."/>
        </authorList>
    </citation>
    <scope>NUCLEOTIDE SEQUENCE [LARGE SCALE GENOMIC DNA]</scope>
    <source>
        <strain evidence="9 10">DSM 1496</strain>
    </source>
</reference>
<dbReference type="InterPro" id="IPR001750">
    <property type="entry name" value="ND/Mrp_TM"/>
</dbReference>
<evidence type="ECO:0000256" key="2">
    <source>
        <dbReference type="ARBA" id="ARBA00005346"/>
    </source>
</evidence>
<comment type="similarity">
    <text evidence="2">Belongs to the CPA3 antiporters (TC 2.A.63) subunit D family.</text>
</comment>
<evidence type="ECO:0000313" key="10">
    <source>
        <dbReference type="Proteomes" id="UP000035704"/>
    </source>
</evidence>
<evidence type="ECO:0000256" key="5">
    <source>
        <dbReference type="ARBA" id="ARBA00022989"/>
    </source>
</evidence>
<dbReference type="OrthoDB" id="9807568at2"/>
<evidence type="ECO:0000256" key="1">
    <source>
        <dbReference type="ARBA" id="ARBA00004651"/>
    </source>
</evidence>
<evidence type="ECO:0000256" key="7">
    <source>
        <dbReference type="RuleBase" id="RU000320"/>
    </source>
</evidence>
<evidence type="ECO:0000256" key="6">
    <source>
        <dbReference type="ARBA" id="ARBA00023136"/>
    </source>
</evidence>
<evidence type="ECO:0000259" key="8">
    <source>
        <dbReference type="Pfam" id="PF00361"/>
    </source>
</evidence>
<dbReference type="AlphaFoldDB" id="A0A0D8I9P9"/>
<dbReference type="PANTHER" id="PTHR42703">
    <property type="entry name" value="NADH DEHYDROGENASE"/>
    <property type="match status" value="1"/>
</dbReference>
<dbReference type="PATRIC" id="fig|84022.5.peg.388"/>
<dbReference type="GO" id="GO:0005886">
    <property type="term" value="C:plasma membrane"/>
    <property type="evidence" value="ECO:0007669"/>
    <property type="project" value="UniProtKB-SubCell"/>
</dbReference>
<dbReference type="Pfam" id="PF00361">
    <property type="entry name" value="Proton_antipo_M"/>
    <property type="match status" value="1"/>
</dbReference>
<dbReference type="EMBL" id="CP009687">
    <property type="protein sequence ID" value="AKL96412.1"/>
    <property type="molecule type" value="Genomic_DNA"/>
</dbReference>
<sequence length="538" mass="60213">MMKLHLFVLVPIFVGILMYLFPSKRISKIAIFIQGIFLIGAILNFIYIRQYGTIIENLGGWKDYIGITLKCDIFSAVLVMLTAFLFLSMKIFSYSSAYSNKLFLFLFMILQGLLNGIFLSNDLFNIYVLVEVATIIVSILIMFKRDSRAIYDGMVYLLVNIVAMTMFVFGIGFIYKTFGVLDFQGIKEQMELISHPQSLIIGYALIITAVGLKSALIPVFSWLPKAHGTPSAPSIVSAILSGLYVKSGVYLFVRIQQVFEGTLDTSKYFLILGFLTGVIGFILALSQSDLKLILAYHTVSQIGLIMMGLNYPSSYAYWGGKYHIINHAFFKSTLFLTAGMIIDEYKTRNIWEIKGVFRRMPIVATATTMAILGITGAPLFNGSISKYLIQSAAAGNIAEYGILLVNLGTIISFMKYASMLYGPWEAKSSSTDIYQGTVVILLGFICLVGGIYGEEFIYLLFQQKVDIDSTAYLEKAFFYFISLGVGAMIYKKVILKTKLLYRVKELELSFNNICISITAFFSMTVLYMTAKYLMGISI</sequence>